<dbReference type="KEGG" id="kvl:KVU_1103"/>
<dbReference type="EMBL" id="CP002018">
    <property type="protein sequence ID" value="AEM40942.1"/>
    <property type="molecule type" value="Genomic_DNA"/>
</dbReference>
<protein>
    <submittedName>
        <fullName evidence="1">Uncharacterized protein</fullName>
    </submittedName>
</protein>
<name>F9Y6S5_KETVW</name>
<sequence>MVKPSVIALRKVKSADGEISTRTVVYFKRKEWAIFAA</sequence>
<evidence type="ECO:0000313" key="2">
    <source>
        <dbReference type="Proteomes" id="UP000000692"/>
    </source>
</evidence>
<gene>
    <name evidence="1" type="ordered locus">KVU_1103</name>
</gene>
<organism evidence="1 2">
    <name type="scientific">Ketogulonicigenium vulgare (strain WSH-001)</name>
    <dbReference type="NCBI Taxonomy" id="759362"/>
    <lineage>
        <taxon>Bacteria</taxon>
        <taxon>Pseudomonadati</taxon>
        <taxon>Pseudomonadota</taxon>
        <taxon>Alphaproteobacteria</taxon>
        <taxon>Rhodobacterales</taxon>
        <taxon>Roseobacteraceae</taxon>
        <taxon>Ketogulonicigenium</taxon>
    </lineage>
</organism>
<dbReference type="HOGENOM" id="CLU_3344637_0_0_5"/>
<reference evidence="1 2" key="1">
    <citation type="journal article" date="2011" name="J. Bacteriol.">
        <title>Complete genome sequence of the industrial strain Ketogulonicigenium vulgare WSH-001.</title>
        <authorList>
            <person name="Liu L."/>
            <person name="Li Y."/>
            <person name="Zhang J."/>
            <person name="Zhou Z."/>
            <person name="Liu J."/>
            <person name="Li X."/>
            <person name="Zhou J."/>
            <person name="Du G."/>
            <person name="Wang L."/>
            <person name="Chen J."/>
        </authorList>
    </citation>
    <scope>NUCLEOTIDE SEQUENCE [LARGE SCALE GENOMIC DNA]</scope>
    <source>
        <strain evidence="1 2">WSH-001</strain>
    </source>
</reference>
<dbReference type="Proteomes" id="UP000000692">
    <property type="component" value="Chromosome"/>
</dbReference>
<dbReference type="PATRIC" id="fig|759362.5.peg.1138"/>
<dbReference type="AlphaFoldDB" id="F9Y6S5"/>
<accession>F9Y6S5</accession>
<keyword evidence="2" id="KW-1185">Reference proteome</keyword>
<evidence type="ECO:0000313" key="1">
    <source>
        <dbReference type="EMBL" id="AEM40942.1"/>
    </source>
</evidence>
<proteinExistence type="predicted"/>